<keyword evidence="2 10" id="KW-0813">Transport</keyword>
<keyword evidence="3" id="KW-1003">Cell membrane</keyword>
<dbReference type="InterPro" id="IPR018422">
    <property type="entry name" value="Cation/H_exchanger_CPA1"/>
</dbReference>
<evidence type="ECO:0000256" key="11">
    <source>
        <dbReference type="SAM" id="MobiDB-lite"/>
    </source>
</evidence>
<dbReference type="InterPro" id="IPR006153">
    <property type="entry name" value="Cation/H_exchanger_TM"/>
</dbReference>
<feature type="transmembrane region" description="Helical" evidence="10">
    <location>
        <begin position="303"/>
        <end position="325"/>
    </location>
</feature>
<dbReference type="PANTHER" id="PTHR10110:SF86">
    <property type="entry name" value="SODIUM_HYDROGEN EXCHANGER 7"/>
    <property type="match status" value="1"/>
</dbReference>
<feature type="region of interest" description="Disordered" evidence="11">
    <location>
        <begin position="449"/>
        <end position="472"/>
    </location>
</feature>
<organism evidence="13 14">
    <name type="scientific">Plastoroseomonas hellenica</name>
    <dbReference type="NCBI Taxonomy" id="2687306"/>
    <lineage>
        <taxon>Bacteria</taxon>
        <taxon>Pseudomonadati</taxon>
        <taxon>Pseudomonadota</taxon>
        <taxon>Alphaproteobacteria</taxon>
        <taxon>Acetobacterales</taxon>
        <taxon>Acetobacteraceae</taxon>
        <taxon>Plastoroseomonas</taxon>
    </lineage>
</organism>
<dbReference type="InterPro" id="IPR004705">
    <property type="entry name" value="Cation/H_exchanger_CPA1_bac"/>
</dbReference>
<feature type="transmembrane region" description="Helical" evidence="10">
    <location>
        <begin position="54"/>
        <end position="71"/>
    </location>
</feature>
<dbReference type="Proteomes" id="UP001196870">
    <property type="component" value="Unassembled WGS sequence"/>
</dbReference>
<dbReference type="RefSeq" id="WP_211850940.1">
    <property type="nucleotide sequence ID" value="NZ_JAAGBB010000003.1"/>
</dbReference>
<feature type="transmembrane region" description="Helical" evidence="10">
    <location>
        <begin position="379"/>
        <end position="400"/>
    </location>
</feature>
<evidence type="ECO:0000256" key="3">
    <source>
        <dbReference type="ARBA" id="ARBA00022475"/>
    </source>
</evidence>
<feature type="domain" description="Cation/H+ exchanger transmembrane" evidence="12">
    <location>
        <begin position="12"/>
        <end position="401"/>
    </location>
</feature>
<dbReference type="Pfam" id="PF00999">
    <property type="entry name" value="Na_H_Exchanger"/>
    <property type="match status" value="1"/>
</dbReference>
<keyword evidence="10" id="KW-0997">Cell inner membrane</keyword>
<protein>
    <submittedName>
        <fullName evidence="13">Na+/H+ antiporter</fullName>
    </submittedName>
</protein>
<evidence type="ECO:0000256" key="2">
    <source>
        <dbReference type="ARBA" id="ARBA00022448"/>
    </source>
</evidence>
<feature type="transmembrane region" description="Helical" evidence="10">
    <location>
        <begin position="111"/>
        <end position="131"/>
    </location>
</feature>
<feature type="transmembrane region" description="Helical" evidence="10">
    <location>
        <begin position="346"/>
        <end position="367"/>
    </location>
</feature>
<sequence length="513" mass="54964">MLLFETILGLLLSATVLSMLARRLRIPYPTLLALGGALIAFLPGLPRLDLPPELILALFVAPVLLDAAYDASLRDLRRNWRPILSLVLVAVGLTTVAVACAARLLLPDMPWAAAIALGALLAPPDAVAALAIMRHVTPPHRIRMVLEGESLLNDASALLIYKLAVGAVVAGGFSAASALPTFVVVVFGSILAGWALAWPVARLNERISDVPSAVILQFVGTFGVWLLAERLGLSGVVTIVVFGLTLAQRPALAVPARVRIPSFAIWESATFVLNVLAFTLIGLQIGPILETLEGAQRLEFCLAALVILAVVILVRLVWVMSYGFWRWRRVPGGDHSAPTAAMTAKTGLVVGWSGMRGIVSLAAAMALPAEFPQRDFIQLTAFVVVLGTLLLQGLTLRPLLALLRLPKDDTVEAEIGLARGVALKAAMAALEGDDTDAAQRLRMEYQEALSKARSGHDPRNSMDNKLRRQSVPASRHAIADLRRSGKIGDAAYRAVEEELDWLDLSSRAREVPG</sequence>
<accession>A0ABS5ESS0</accession>
<dbReference type="EMBL" id="JAAGBB010000003">
    <property type="protein sequence ID" value="MBR0663344.1"/>
    <property type="molecule type" value="Genomic_DNA"/>
</dbReference>
<evidence type="ECO:0000256" key="9">
    <source>
        <dbReference type="ARBA" id="ARBA00023201"/>
    </source>
</evidence>
<keyword evidence="8 10" id="KW-0472">Membrane</keyword>
<dbReference type="Gene3D" id="6.10.140.1330">
    <property type="match status" value="1"/>
</dbReference>
<feature type="compositionally biased region" description="Basic and acidic residues" evidence="11">
    <location>
        <begin position="454"/>
        <end position="466"/>
    </location>
</feature>
<keyword evidence="7 10" id="KW-0406">Ion transport</keyword>
<name>A0ABS5ESS0_9PROT</name>
<evidence type="ECO:0000313" key="14">
    <source>
        <dbReference type="Proteomes" id="UP001196870"/>
    </source>
</evidence>
<keyword evidence="9 10" id="KW-0739">Sodium transport</keyword>
<comment type="caution">
    <text evidence="10">Lacks conserved residue(s) required for the propagation of feature annotation.</text>
</comment>
<dbReference type="PANTHER" id="PTHR10110">
    <property type="entry name" value="SODIUM/HYDROGEN EXCHANGER"/>
    <property type="match status" value="1"/>
</dbReference>
<keyword evidence="4 10" id="KW-0812">Transmembrane</keyword>
<proteinExistence type="inferred from homology"/>
<evidence type="ECO:0000259" key="12">
    <source>
        <dbReference type="Pfam" id="PF00999"/>
    </source>
</evidence>
<keyword evidence="14" id="KW-1185">Reference proteome</keyword>
<comment type="similarity">
    <text evidence="10">Belongs to the monovalent cation:proton antiporter 1 (CPA1) transporter (TC 2.A.36) family.</text>
</comment>
<keyword evidence="6 10" id="KW-0915">Sodium</keyword>
<keyword evidence="5 10" id="KW-1133">Transmembrane helix</keyword>
<evidence type="ECO:0000256" key="6">
    <source>
        <dbReference type="ARBA" id="ARBA00023053"/>
    </source>
</evidence>
<evidence type="ECO:0000256" key="8">
    <source>
        <dbReference type="ARBA" id="ARBA00023136"/>
    </source>
</evidence>
<feature type="transmembrane region" description="Helical" evidence="10">
    <location>
        <begin position="264"/>
        <end position="283"/>
    </location>
</feature>
<feature type="transmembrane region" description="Helical" evidence="10">
    <location>
        <begin position="6"/>
        <end position="24"/>
    </location>
</feature>
<dbReference type="NCBIfam" id="TIGR00831">
    <property type="entry name" value="a_cpa1"/>
    <property type="match status" value="1"/>
</dbReference>
<evidence type="ECO:0000256" key="5">
    <source>
        <dbReference type="ARBA" id="ARBA00022989"/>
    </source>
</evidence>
<evidence type="ECO:0000313" key="13">
    <source>
        <dbReference type="EMBL" id="MBR0663344.1"/>
    </source>
</evidence>
<reference evidence="14" key="1">
    <citation type="journal article" date="2021" name="Syst. Appl. Microbiol.">
        <title>Roseomonas hellenica sp. nov., isolated from roots of wild-growing Alkanna tinctoria.</title>
        <authorList>
            <person name="Rat A."/>
            <person name="Naranjo H.D."/>
            <person name="Lebbe L."/>
            <person name="Cnockaert M."/>
            <person name="Krigas N."/>
            <person name="Grigoriadou K."/>
            <person name="Maloupa E."/>
            <person name="Willems A."/>
        </authorList>
    </citation>
    <scope>NUCLEOTIDE SEQUENCE [LARGE SCALE GENOMIC DNA]</scope>
    <source>
        <strain evidence="14">LMG 31523</strain>
    </source>
</reference>
<comment type="caution">
    <text evidence="13">The sequence shown here is derived from an EMBL/GenBank/DDBJ whole genome shotgun (WGS) entry which is preliminary data.</text>
</comment>
<evidence type="ECO:0000256" key="7">
    <source>
        <dbReference type="ARBA" id="ARBA00023065"/>
    </source>
</evidence>
<comment type="subcellular location">
    <subcellularLocation>
        <location evidence="10">Cell inner membrane</location>
        <topology evidence="10">Multi-pass membrane protein</topology>
    </subcellularLocation>
    <subcellularLocation>
        <location evidence="1">Cell membrane</location>
        <topology evidence="1">Multi-pass membrane protein</topology>
    </subcellularLocation>
</comment>
<gene>
    <name evidence="13" type="ORF">GXW71_03150</name>
</gene>
<evidence type="ECO:0000256" key="10">
    <source>
        <dbReference type="RuleBase" id="RU366002"/>
    </source>
</evidence>
<comment type="function">
    <text evidence="10">Na(+)/H(+) antiporter that extrudes sodium in exchange for external protons.</text>
</comment>
<evidence type="ECO:0000256" key="1">
    <source>
        <dbReference type="ARBA" id="ARBA00004651"/>
    </source>
</evidence>
<feature type="transmembrane region" description="Helical" evidence="10">
    <location>
        <begin position="31"/>
        <end position="48"/>
    </location>
</feature>
<feature type="transmembrane region" description="Helical" evidence="10">
    <location>
        <begin position="179"/>
        <end position="198"/>
    </location>
</feature>
<keyword evidence="10" id="KW-0050">Antiport</keyword>
<feature type="transmembrane region" description="Helical" evidence="10">
    <location>
        <begin position="83"/>
        <end position="105"/>
    </location>
</feature>
<evidence type="ECO:0000256" key="4">
    <source>
        <dbReference type="ARBA" id="ARBA00022692"/>
    </source>
</evidence>